<dbReference type="InterPro" id="IPR027417">
    <property type="entry name" value="P-loop_NTPase"/>
</dbReference>
<dbReference type="AlphaFoldDB" id="A0A399F2K6"/>
<name>A0A399F2K6_9DEIN</name>
<evidence type="ECO:0000256" key="1">
    <source>
        <dbReference type="SAM" id="Phobius"/>
    </source>
</evidence>
<feature type="transmembrane region" description="Helical" evidence="1">
    <location>
        <begin position="1040"/>
        <end position="1060"/>
    </location>
</feature>
<dbReference type="EMBL" id="QXDL01000022">
    <property type="protein sequence ID" value="RIH89072.1"/>
    <property type="molecule type" value="Genomic_DNA"/>
</dbReference>
<keyword evidence="5" id="KW-1185">Reference proteome</keyword>
<dbReference type="Pfam" id="PF12770">
    <property type="entry name" value="CHAT"/>
    <property type="match status" value="1"/>
</dbReference>
<evidence type="ECO:0000259" key="3">
    <source>
        <dbReference type="Pfam" id="PF20703"/>
    </source>
</evidence>
<keyword evidence="1" id="KW-0472">Membrane</keyword>
<dbReference type="InterPro" id="IPR049052">
    <property type="entry name" value="nSTAND1"/>
</dbReference>
<protein>
    <submittedName>
        <fullName evidence="4">CHAT domain protein</fullName>
    </submittedName>
</protein>
<dbReference type="RefSeq" id="WP_119314043.1">
    <property type="nucleotide sequence ID" value="NZ_QXDL01000022.1"/>
</dbReference>
<feature type="transmembrane region" description="Helical" evidence="1">
    <location>
        <begin position="964"/>
        <end position="985"/>
    </location>
</feature>
<keyword evidence="1" id="KW-0812">Transmembrane</keyword>
<dbReference type="Gene3D" id="3.40.50.300">
    <property type="entry name" value="P-loop containing nucleotide triphosphate hydrolases"/>
    <property type="match status" value="1"/>
</dbReference>
<proteinExistence type="predicted"/>
<feature type="domain" description="Novel STAND NTPase 1" evidence="3">
    <location>
        <begin position="405"/>
        <end position="733"/>
    </location>
</feature>
<feature type="domain" description="CHAT" evidence="2">
    <location>
        <begin position="63"/>
        <end position="347"/>
    </location>
</feature>
<reference evidence="4 5" key="1">
    <citation type="submission" date="2018-08" db="EMBL/GenBank/DDBJ databases">
        <title>Meiothermus terrae DSM 26712 genome sequencing project.</title>
        <authorList>
            <person name="Da Costa M.S."/>
            <person name="Albuquerque L."/>
            <person name="Raposo P."/>
            <person name="Froufe H.J.C."/>
            <person name="Barroso C.S."/>
            <person name="Egas C."/>
        </authorList>
    </citation>
    <scope>NUCLEOTIDE SEQUENCE [LARGE SCALE GENOMIC DNA]</scope>
    <source>
        <strain evidence="4 5">DSM 26712</strain>
    </source>
</reference>
<dbReference type="OrthoDB" id="8253226at2"/>
<dbReference type="CDD" id="cd00009">
    <property type="entry name" value="AAA"/>
    <property type="match status" value="1"/>
</dbReference>
<evidence type="ECO:0000313" key="4">
    <source>
        <dbReference type="EMBL" id="RIH89072.1"/>
    </source>
</evidence>
<keyword evidence="1" id="KW-1133">Transmembrane helix</keyword>
<sequence>MGEGDYQDLILRVGLEPQGQHRLSLTGGEGGATAEVRVAAPGDAEPWLQRAQQAQSLDDLGRLGRELYGLLFPAGLGELLRQHLERLGSSGRLRLQLRLPPDWAALPWEYLCLDGPEYAGDAGFLALDPRVSLVRMSPQQGELSTLEEALEHAPRQRRVLVALASPAEGGWEELDLERELGHVEQALSEVWGYGLEPLRQPSLEALERELEAPADVLHFAGHGDFRDDAGYVVLVGPQGQPQPVQARALALTLRHRKVRLVVLSACHSARPARRYPWGGVAAGLAGAGVPAVVAMQSVFSDAAALTFSRELYASLAEGRVLDEALTQARRALYRAHATHEGVRPGEWGVPVLHLALARSLRLEVPGGVVLHELAAGEYVAYAREPVRDGEGAARWQALLPPKALPYKRLSPYGLRDRVLFAGREREAAELLELLRQRPAVLLQGGEGVGKTSLAAAGVAPVFVDEGWAVLQVQNYMESRQGLRDLLAEAARQAGLPFEGEQPAQWAQSLQAWEQKGLLVIFDQLERLLEAPRERRESFWHGLREGLAAAPERLRVLLVARQSELEPLRQGVPDELLAHGYALEPLELEAARQALRAPLELEPFSRVALDGRSFQEALLEDLDALSPATPGHVMPADLQVVAYRLYQAALGSEDRRMGAELYRQLGGAETIRAGFVGQMLEEYGLEREPVQRLLRRLAAQPVQHWLGREQLLAGEAAEELLESLIRRAVLAQRRTAQGYEYAFASPAVRRAVRRYLSRVAGEGFDVDVQETLERVWEAWLNQPDYLPGPRQLRYLAAEGRELAYTPEQALLLLRAAVAHDENPAPWVEVLRQGQGPALLAALEQPAAPADRLEQARKVLQLPARYSRTLSQAAVSERRMIARYTAAMALQVPYPQQAVLLGRLEEALDELKGWWRQLWRRAELRGLLADADPEFERQNAKLRPDVQLAIWYWRVKRRLFRDRRPLLWLVLGGALGAAVALALLRVLTGFPNNTLRLGGIVGLVGYFGAIVGALGVLGLALGRVLQLQPLLPRSPPTRAQGFWLVGLGAMGFALGQAVVSVFSGLPMERLGQTLALSGLAGLGLSVSLWPFLPGAGPGWRAGLLRWLPPVLAFVAAQWLYLDRPGGLEPYPCGNALVQVQTPGTQALPLVFTPSDAYVTWAKELCQVRLYALLRRPDGLSLLDAGLVGLALAAGLHLSLRRAWPRASRGRPREGR</sequence>
<accession>A0A399F2K6</accession>
<feature type="transmembrane region" description="Helical" evidence="1">
    <location>
        <begin position="1177"/>
        <end position="1197"/>
    </location>
</feature>
<gene>
    <name evidence="4" type="ORF">Mterra_00842</name>
</gene>
<evidence type="ECO:0000313" key="5">
    <source>
        <dbReference type="Proteomes" id="UP000265715"/>
    </source>
</evidence>
<organism evidence="4 5">
    <name type="scientific">Calidithermus terrae</name>
    <dbReference type="NCBI Taxonomy" id="1408545"/>
    <lineage>
        <taxon>Bacteria</taxon>
        <taxon>Thermotogati</taxon>
        <taxon>Deinococcota</taxon>
        <taxon>Deinococci</taxon>
        <taxon>Thermales</taxon>
        <taxon>Thermaceae</taxon>
        <taxon>Calidithermus</taxon>
    </lineage>
</organism>
<comment type="caution">
    <text evidence="4">The sequence shown here is derived from an EMBL/GenBank/DDBJ whole genome shotgun (WGS) entry which is preliminary data.</text>
</comment>
<dbReference type="Pfam" id="PF20703">
    <property type="entry name" value="nSTAND1"/>
    <property type="match status" value="1"/>
</dbReference>
<feature type="transmembrane region" description="Helical" evidence="1">
    <location>
        <begin position="997"/>
        <end position="1019"/>
    </location>
</feature>
<feature type="transmembrane region" description="Helical" evidence="1">
    <location>
        <begin position="1072"/>
        <end position="1089"/>
    </location>
</feature>
<dbReference type="Proteomes" id="UP000265715">
    <property type="component" value="Unassembled WGS sequence"/>
</dbReference>
<dbReference type="SUPFAM" id="SSF52540">
    <property type="entry name" value="P-loop containing nucleoside triphosphate hydrolases"/>
    <property type="match status" value="1"/>
</dbReference>
<evidence type="ECO:0000259" key="2">
    <source>
        <dbReference type="Pfam" id="PF12770"/>
    </source>
</evidence>
<dbReference type="InterPro" id="IPR024983">
    <property type="entry name" value="CHAT_dom"/>
</dbReference>